<feature type="transmembrane region" description="Helical" evidence="6">
    <location>
        <begin position="178"/>
        <end position="200"/>
    </location>
</feature>
<feature type="domain" description="Rhodopsin" evidence="7">
    <location>
        <begin position="31"/>
        <end position="274"/>
    </location>
</feature>
<dbReference type="InterPro" id="IPR049326">
    <property type="entry name" value="Rhodopsin_dom_fungi"/>
</dbReference>
<protein>
    <recommendedName>
        <fullName evidence="7">Rhodopsin domain-containing protein</fullName>
    </recommendedName>
</protein>
<evidence type="ECO:0000256" key="5">
    <source>
        <dbReference type="ARBA" id="ARBA00038359"/>
    </source>
</evidence>
<evidence type="ECO:0000256" key="2">
    <source>
        <dbReference type="ARBA" id="ARBA00022692"/>
    </source>
</evidence>
<proteinExistence type="inferred from homology"/>
<feature type="transmembrane region" description="Helical" evidence="6">
    <location>
        <begin position="93"/>
        <end position="119"/>
    </location>
</feature>
<dbReference type="OrthoDB" id="10017208at2759"/>
<dbReference type="PANTHER" id="PTHR33048">
    <property type="entry name" value="PTH11-LIKE INTEGRAL MEMBRANE PROTEIN (AFU_ORTHOLOGUE AFUA_5G11245)"/>
    <property type="match status" value="1"/>
</dbReference>
<dbReference type="PANTHER" id="PTHR33048:SF47">
    <property type="entry name" value="INTEGRAL MEMBRANE PROTEIN-RELATED"/>
    <property type="match status" value="1"/>
</dbReference>
<feature type="non-terminal residue" evidence="8">
    <location>
        <position position="1"/>
    </location>
</feature>
<dbReference type="AlphaFoldDB" id="A0A6A5WE96"/>
<organism evidence="8 9">
    <name type="scientific">Amniculicola lignicola CBS 123094</name>
    <dbReference type="NCBI Taxonomy" id="1392246"/>
    <lineage>
        <taxon>Eukaryota</taxon>
        <taxon>Fungi</taxon>
        <taxon>Dikarya</taxon>
        <taxon>Ascomycota</taxon>
        <taxon>Pezizomycotina</taxon>
        <taxon>Dothideomycetes</taxon>
        <taxon>Pleosporomycetidae</taxon>
        <taxon>Pleosporales</taxon>
        <taxon>Amniculicolaceae</taxon>
        <taxon>Amniculicola</taxon>
    </lineage>
</organism>
<evidence type="ECO:0000256" key="3">
    <source>
        <dbReference type="ARBA" id="ARBA00022989"/>
    </source>
</evidence>
<feature type="transmembrane region" description="Helical" evidence="6">
    <location>
        <begin position="246"/>
        <end position="271"/>
    </location>
</feature>
<evidence type="ECO:0000259" key="7">
    <source>
        <dbReference type="Pfam" id="PF20684"/>
    </source>
</evidence>
<feature type="transmembrane region" description="Helical" evidence="6">
    <location>
        <begin position="12"/>
        <end position="35"/>
    </location>
</feature>
<evidence type="ECO:0000313" key="9">
    <source>
        <dbReference type="Proteomes" id="UP000799779"/>
    </source>
</evidence>
<comment type="similarity">
    <text evidence="5">Belongs to the SAT4 family.</text>
</comment>
<gene>
    <name evidence="8" type="ORF">P154DRAFT_379412</name>
</gene>
<keyword evidence="2 6" id="KW-0812">Transmembrane</keyword>
<evidence type="ECO:0000256" key="1">
    <source>
        <dbReference type="ARBA" id="ARBA00004141"/>
    </source>
</evidence>
<feature type="transmembrane region" description="Helical" evidence="6">
    <location>
        <begin position="131"/>
        <end position="158"/>
    </location>
</feature>
<accession>A0A6A5WE96</accession>
<keyword evidence="4 6" id="KW-0472">Membrane</keyword>
<keyword evidence="3 6" id="KW-1133">Transmembrane helix</keyword>
<evidence type="ECO:0000256" key="6">
    <source>
        <dbReference type="SAM" id="Phobius"/>
    </source>
</evidence>
<keyword evidence="9" id="KW-1185">Reference proteome</keyword>
<feature type="transmembrane region" description="Helical" evidence="6">
    <location>
        <begin position="47"/>
        <end position="73"/>
    </location>
</feature>
<evidence type="ECO:0000256" key="4">
    <source>
        <dbReference type="ARBA" id="ARBA00023136"/>
    </source>
</evidence>
<feature type="non-terminal residue" evidence="8">
    <location>
        <position position="274"/>
    </location>
</feature>
<dbReference type="InterPro" id="IPR052337">
    <property type="entry name" value="SAT4-like"/>
</dbReference>
<sequence>YSEDYLNAYIGYQVITAAIVFMVAVFIAVTLRFYARRLQSVPWGWDDGFIVLGAVFEYALISVCLIDVYAGGVGHHRVVVEPHPEKIVITEKMYILTPIFALAAAAMPKLSIICLYLRIFSRGTHKLQRTICWVTVGIVVAHWIACTIAALIACIPLKHLWTDRAPGDSRKCIDFNAYYRWQAIGGILTDLIMMVLPIPVVRNMSASKSVKISLAVTFAFGSLGLVATIARFVGFFTNDAETDTSYTATILLVLTIIEPGMYIISACLLGMKPL</sequence>
<name>A0A6A5WE96_9PLEO</name>
<dbReference type="EMBL" id="ML977590">
    <property type="protein sequence ID" value="KAF2000203.1"/>
    <property type="molecule type" value="Genomic_DNA"/>
</dbReference>
<dbReference type="Proteomes" id="UP000799779">
    <property type="component" value="Unassembled WGS sequence"/>
</dbReference>
<comment type="subcellular location">
    <subcellularLocation>
        <location evidence="1">Membrane</location>
        <topology evidence="1">Multi-pass membrane protein</topology>
    </subcellularLocation>
</comment>
<dbReference type="GO" id="GO:0016020">
    <property type="term" value="C:membrane"/>
    <property type="evidence" value="ECO:0007669"/>
    <property type="project" value="UniProtKB-SubCell"/>
</dbReference>
<evidence type="ECO:0000313" key="8">
    <source>
        <dbReference type="EMBL" id="KAF2000203.1"/>
    </source>
</evidence>
<reference evidence="8" key="1">
    <citation type="journal article" date="2020" name="Stud. Mycol.">
        <title>101 Dothideomycetes genomes: a test case for predicting lifestyles and emergence of pathogens.</title>
        <authorList>
            <person name="Haridas S."/>
            <person name="Albert R."/>
            <person name="Binder M."/>
            <person name="Bloem J."/>
            <person name="Labutti K."/>
            <person name="Salamov A."/>
            <person name="Andreopoulos B."/>
            <person name="Baker S."/>
            <person name="Barry K."/>
            <person name="Bills G."/>
            <person name="Bluhm B."/>
            <person name="Cannon C."/>
            <person name="Castanera R."/>
            <person name="Culley D."/>
            <person name="Daum C."/>
            <person name="Ezra D."/>
            <person name="Gonzalez J."/>
            <person name="Henrissat B."/>
            <person name="Kuo A."/>
            <person name="Liang C."/>
            <person name="Lipzen A."/>
            <person name="Lutzoni F."/>
            <person name="Magnuson J."/>
            <person name="Mondo S."/>
            <person name="Nolan M."/>
            <person name="Ohm R."/>
            <person name="Pangilinan J."/>
            <person name="Park H.-J."/>
            <person name="Ramirez L."/>
            <person name="Alfaro M."/>
            <person name="Sun H."/>
            <person name="Tritt A."/>
            <person name="Yoshinaga Y."/>
            <person name="Zwiers L.-H."/>
            <person name="Turgeon B."/>
            <person name="Goodwin S."/>
            <person name="Spatafora J."/>
            <person name="Crous P."/>
            <person name="Grigoriev I."/>
        </authorList>
    </citation>
    <scope>NUCLEOTIDE SEQUENCE</scope>
    <source>
        <strain evidence="8">CBS 123094</strain>
    </source>
</reference>
<feature type="transmembrane region" description="Helical" evidence="6">
    <location>
        <begin position="212"/>
        <end position="234"/>
    </location>
</feature>
<dbReference type="Pfam" id="PF20684">
    <property type="entry name" value="Fung_rhodopsin"/>
    <property type="match status" value="1"/>
</dbReference>